<dbReference type="InterPro" id="IPR036612">
    <property type="entry name" value="KH_dom_type_1_sf"/>
</dbReference>
<dbReference type="Proteomes" id="UP000292082">
    <property type="component" value="Unassembled WGS sequence"/>
</dbReference>
<dbReference type="GO" id="GO:0003723">
    <property type="term" value="F:RNA binding"/>
    <property type="evidence" value="ECO:0007669"/>
    <property type="project" value="UniProtKB-UniRule"/>
</dbReference>
<sequence length="434" mass="45852">MAHDAPAPNTESTEPISEPRPPGAAGDDGGILSLRALISTKDADTLTREATEGTLELEEDTEVHISEAGAGAADQVLTATGTVAGVAKVYARIAARLVPPAARASPAPSSTSSASGPPPTAPLTLRLLAPHRHLGTLIGKHGTVIRAIEAASGARIVAHKRVLPRSTERRVDVCGEAGAVGMAVARVAGCLRAAAAREETVLFEPGPAERIDDDDDARGEPVPGPEPMTESVPGPEPEPAPEPDPEQEPHAEPPAGKRSRNGRRRERASKTMPKQKESEGKGKSTDKDKGKGKDKDTCASGPQRPSSSQSSSKSAQTPEQAARETRKMVIPEDVVGYILGQNGTNLAWIRRTARARVYLASAPARTRNKGEEAGRVLKIVGTVEAVETAVAIVEKRLERARRKRGRGGGKRQGSQTEEEEDEDEEEEEDVQIVI</sequence>
<keyword evidence="2" id="KW-0694">RNA-binding</keyword>
<organism evidence="5 6">
    <name type="scientific">Dichomitus squalens</name>
    <dbReference type="NCBI Taxonomy" id="114155"/>
    <lineage>
        <taxon>Eukaryota</taxon>
        <taxon>Fungi</taxon>
        <taxon>Dikarya</taxon>
        <taxon>Basidiomycota</taxon>
        <taxon>Agaricomycotina</taxon>
        <taxon>Agaricomycetes</taxon>
        <taxon>Polyporales</taxon>
        <taxon>Polyporaceae</taxon>
        <taxon>Dichomitus</taxon>
    </lineage>
</organism>
<dbReference type="SUPFAM" id="SSF54791">
    <property type="entry name" value="Eukaryotic type KH-domain (KH-domain type I)"/>
    <property type="match status" value="2"/>
</dbReference>
<evidence type="ECO:0000313" key="6">
    <source>
        <dbReference type="Proteomes" id="UP000292082"/>
    </source>
</evidence>
<dbReference type="EMBL" id="ML145158">
    <property type="protein sequence ID" value="TBU56042.1"/>
    <property type="molecule type" value="Genomic_DNA"/>
</dbReference>
<feature type="region of interest" description="Disordered" evidence="3">
    <location>
        <begin position="1"/>
        <end position="30"/>
    </location>
</feature>
<evidence type="ECO:0000313" key="5">
    <source>
        <dbReference type="EMBL" id="TBU56042.1"/>
    </source>
</evidence>
<reference evidence="5 6" key="1">
    <citation type="submission" date="2019-01" db="EMBL/GenBank/DDBJ databases">
        <title>Draft genome sequences of three monokaryotic isolates of the white-rot basidiomycete fungus Dichomitus squalens.</title>
        <authorList>
            <consortium name="DOE Joint Genome Institute"/>
            <person name="Lopez S.C."/>
            <person name="Andreopoulos B."/>
            <person name="Pangilinan J."/>
            <person name="Lipzen A."/>
            <person name="Riley R."/>
            <person name="Ahrendt S."/>
            <person name="Ng V."/>
            <person name="Barry K."/>
            <person name="Daum C."/>
            <person name="Grigoriev I.V."/>
            <person name="Hilden K.S."/>
            <person name="Makela M.R."/>
            <person name="de Vries R.P."/>
        </authorList>
    </citation>
    <scope>NUCLEOTIDE SEQUENCE [LARGE SCALE GENOMIC DNA]</scope>
    <source>
        <strain evidence="5 6">CBS 464.89</strain>
    </source>
</reference>
<dbReference type="PROSITE" id="PS50084">
    <property type="entry name" value="KH_TYPE_1"/>
    <property type="match status" value="2"/>
</dbReference>
<protein>
    <recommendedName>
        <fullName evidence="4">K Homology domain-containing protein</fullName>
    </recommendedName>
</protein>
<feature type="region of interest" description="Disordered" evidence="3">
    <location>
        <begin position="397"/>
        <end position="434"/>
    </location>
</feature>
<dbReference type="CDD" id="cd00105">
    <property type="entry name" value="KH-I"/>
    <property type="match status" value="1"/>
</dbReference>
<feature type="region of interest" description="Disordered" evidence="3">
    <location>
        <begin position="100"/>
        <end position="121"/>
    </location>
</feature>
<dbReference type="PANTHER" id="PTHR10288">
    <property type="entry name" value="KH DOMAIN CONTAINING RNA BINDING PROTEIN"/>
    <property type="match status" value="1"/>
</dbReference>
<feature type="compositionally biased region" description="Basic and acidic residues" evidence="3">
    <location>
        <begin position="274"/>
        <end position="297"/>
    </location>
</feature>
<dbReference type="STRING" id="114155.A0A4Q9PNZ4"/>
<feature type="domain" description="K Homology" evidence="4">
    <location>
        <begin position="121"/>
        <end position="192"/>
    </location>
</feature>
<dbReference type="AlphaFoldDB" id="A0A4Q9PNZ4"/>
<feature type="compositionally biased region" description="Low complexity" evidence="3">
    <location>
        <begin position="300"/>
        <end position="318"/>
    </location>
</feature>
<keyword evidence="6" id="KW-1185">Reference proteome</keyword>
<feature type="compositionally biased region" description="Basic residues" evidence="3">
    <location>
        <begin position="257"/>
        <end position="267"/>
    </location>
</feature>
<feature type="compositionally biased region" description="Low complexity" evidence="3">
    <location>
        <begin position="100"/>
        <end position="115"/>
    </location>
</feature>
<name>A0A4Q9PNZ4_9APHY</name>
<dbReference type="SMART" id="SM00322">
    <property type="entry name" value="KH"/>
    <property type="match status" value="2"/>
</dbReference>
<evidence type="ECO:0000259" key="4">
    <source>
        <dbReference type="SMART" id="SM00322"/>
    </source>
</evidence>
<feature type="domain" description="K Homology" evidence="4">
    <location>
        <begin position="322"/>
        <end position="398"/>
    </location>
</feature>
<keyword evidence="1" id="KW-0677">Repeat</keyword>
<dbReference type="InterPro" id="IPR004088">
    <property type="entry name" value="KH_dom_type_1"/>
</dbReference>
<gene>
    <name evidence="5" type="ORF">BD310DRAFT_641565</name>
</gene>
<feature type="region of interest" description="Disordered" evidence="3">
    <location>
        <begin position="203"/>
        <end position="329"/>
    </location>
</feature>
<evidence type="ECO:0000256" key="1">
    <source>
        <dbReference type="ARBA" id="ARBA00022737"/>
    </source>
</evidence>
<proteinExistence type="predicted"/>
<dbReference type="Gene3D" id="3.30.1370.10">
    <property type="entry name" value="K Homology domain, type 1"/>
    <property type="match status" value="1"/>
</dbReference>
<dbReference type="Gene3D" id="3.30.310.210">
    <property type="match status" value="1"/>
</dbReference>
<accession>A0A4Q9PNZ4</accession>
<evidence type="ECO:0000256" key="2">
    <source>
        <dbReference type="PROSITE-ProRule" id="PRU00117"/>
    </source>
</evidence>
<feature type="compositionally biased region" description="Acidic residues" evidence="3">
    <location>
        <begin position="416"/>
        <end position="434"/>
    </location>
</feature>
<feature type="compositionally biased region" description="Basic residues" evidence="3">
    <location>
        <begin position="398"/>
        <end position="409"/>
    </location>
</feature>
<dbReference type="InterPro" id="IPR004087">
    <property type="entry name" value="KH_dom"/>
</dbReference>
<evidence type="ECO:0000256" key="3">
    <source>
        <dbReference type="SAM" id="MobiDB-lite"/>
    </source>
</evidence>
<dbReference type="Pfam" id="PF00013">
    <property type="entry name" value="KH_1"/>
    <property type="match status" value="2"/>
</dbReference>